<evidence type="ECO:0000256" key="6">
    <source>
        <dbReference type="ARBA" id="ARBA00023136"/>
    </source>
</evidence>
<dbReference type="Gene3D" id="1.10.3720.10">
    <property type="entry name" value="MetI-like"/>
    <property type="match status" value="2"/>
</dbReference>
<dbReference type="PROSITE" id="PS50928">
    <property type="entry name" value="ABC_TM1"/>
    <property type="match status" value="2"/>
</dbReference>
<keyword evidence="4 7" id="KW-0812">Transmembrane</keyword>
<accession>A0A917DIF2</accession>
<keyword evidence="6 7" id="KW-0472">Membrane</keyword>
<feature type="transmembrane region" description="Helical" evidence="7">
    <location>
        <begin position="48"/>
        <end position="77"/>
    </location>
</feature>
<proteinExistence type="inferred from homology"/>
<dbReference type="InterPro" id="IPR035906">
    <property type="entry name" value="MetI-like_sf"/>
</dbReference>
<comment type="similarity">
    <text evidence="7">Belongs to the binding-protein-dependent transport system permease family.</text>
</comment>
<dbReference type="GO" id="GO:0005886">
    <property type="term" value="C:plasma membrane"/>
    <property type="evidence" value="ECO:0007669"/>
    <property type="project" value="UniProtKB-SubCell"/>
</dbReference>
<dbReference type="Pfam" id="PF00528">
    <property type="entry name" value="BPD_transp_1"/>
    <property type="match status" value="1"/>
</dbReference>
<evidence type="ECO:0000256" key="4">
    <source>
        <dbReference type="ARBA" id="ARBA00022692"/>
    </source>
</evidence>
<feature type="transmembrane region" description="Helical" evidence="7">
    <location>
        <begin position="329"/>
        <end position="354"/>
    </location>
</feature>
<keyword evidence="10" id="KW-1185">Reference proteome</keyword>
<evidence type="ECO:0000313" key="10">
    <source>
        <dbReference type="Proteomes" id="UP000613160"/>
    </source>
</evidence>
<evidence type="ECO:0000256" key="1">
    <source>
        <dbReference type="ARBA" id="ARBA00004651"/>
    </source>
</evidence>
<feature type="domain" description="ABC transmembrane type-1" evidence="8">
    <location>
        <begin position="329"/>
        <end position="519"/>
    </location>
</feature>
<evidence type="ECO:0000256" key="3">
    <source>
        <dbReference type="ARBA" id="ARBA00022475"/>
    </source>
</evidence>
<evidence type="ECO:0000256" key="2">
    <source>
        <dbReference type="ARBA" id="ARBA00022448"/>
    </source>
</evidence>
<feature type="transmembrane region" description="Helical" evidence="7">
    <location>
        <begin position="192"/>
        <end position="220"/>
    </location>
</feature>
<feature type="transmembrane region" description="Helical" evidence="7">
    <location>
        <begin position="501"/>
        <end position="521"/>
    </location>
</feature>
<sequence>MIARADRGWQAAAGFAGLSLLGIFVLGAFAALAAQATALDLGAVLGDAYLWGVVRFTLLQAGLSTLFSLGLALPLALALHRFRFPGRSLVLRLFLLPQALPVLVGALGILAIWGRGGLVSDALAALGIPRLDVYGLTGILLAHVFFNMPLATRLFVAALDAVPAESWKLAGQLSLGPLAVFRLVEWPAIRPVVAGAASLVFMLCVTSFTLVLVLGGGPAATTLEVAIYQSLRYAFDPGRAVVLALGQVLITGTLLFALLRLGGRIDGMATLGRTAIRYDRMTMPERGLAGLVILLGLGFVLAPFAAIVLRGLAADLWRLAGEPALHRAALTSFLVAMAAATLSLVLSLFLLFGARARGRSNGGPGLYDLAGSLVLVVPPIVLGAGWFLCLRQVTDVFAAAPYLVVATNAVMAMPFVMRIVGPALSASALRHDRLAMSLGLAGMNRLVLVEWPAIRGSLGLAFAFALALSLGDLGVAALFGNQDFLTLPLLLYQRMGSYRTADAAGLALILGVLALVLMSIGEKGFARKETA</sequence>
<evidence type="ECO:0000259" key="8">
    <source>
        <dbReference type="PROSITE" id="PS50928"/>
    </source>
</evidence>
<evidence type="ECO:0000256" key="5">
    <source>
        <dbReference type="ARBA" id="ARBA00022989"/>
    </source>
</evidence>
<protein>
    <submittedName>
        <fullName evidence="9">Thiamine/thiamine pyrophosphate ABC transporter permease ThiP</fullName>
    </submittedName>
</protein>
<reference evidence="9" key="1">
    <citation type="journal article" date="2014" name="Int. J. Syst. Evol. Microbiol.">
        <title>Complete genome sequence of Corynebacterium casei LMG S-19264T (=DSM 44701T), isolated from a smear-ripened cheese.</title>
        <authorList>
            <consortium name="US DOE Joint Genome Institute (JGI-PGF)"/>
            <person name="Walter F."/>
            <person name="Albersmeier A."/>
            <person name="Kalinowski J."/>
            <person name="Ruckert C."/>
        </authorList>
    </citation>
    <scope>NUCLEOTIDE SEQUENCE</scope>
    <source>
        <strain evidence="9">CGMCC 1.15493</strain>
    </source>
</reference>
<dbReference type="InterPro" id="IPR000515">
    <property type="entry name" value="MetI-like"/>
</dbReference>
<dbReference type="Proteomes" id="UP000613160">
    <property type="component" value="Unassembled WGS sequence"/>
</dbReference>
<dbReference type="RefSeq" id="WP_188854828.1">
    <property type="nucleotide sequence ID" value="NZ_BMJJ01000014.1"/>
</dbReference>
<dbReference type="SUPFAM" id="SSF161098">
    <property type="entry name" value="MetI-like"/>
    <property type="match status" value="2"/>
</dbReference>
<keyword evidence="2 7" id="KW-0813">Transport</keyword>
<gene>
    <name evidence="9" type="primary">thiP</name>
    <name evidence="9" type="ORF">GCM10011335_46430</name>
</gene>
<evidence type="ECO:0000313" key="9">
    <source>
        <dbReference type="EMBL" id="GGD38408.1"/>
    </source>
</evidence>
<reference evidence="9" key="2">
    <citation type="submission" date="2020-09" db="EMBL/GenBank/DDBJ databases">
        <authorList>
            <person name="Sun Q."/>
            <person name="Zhou Y."/>
        </authorList>
    </citation>
    <scope>NUCLEOTIDE SEQUENCE</scope>
    <source>
        <strain evidence="9">CGMCC 1.15493</strain>
    </source>
</reference>
<dbReference type="CDD" id="cd06261">
    <property type="entry name" value="TM_PBP2"/>
    <property type="match status" value="2"/>
</dbReference>
<comment type="subcellular location">
    <subcellularLocation>
        <location evidence="1 7">Cell membrane</location>
        <topology evidence="1 7">Multi-pass membrane protein</topology>
    </subcellularLocation>
</comment>
<organism evidence="9 10">
    <name type="scientific">Aureimonas glaciei</name>
    <dbReference type="NCBI Taxonomy" id="1776957"/>
    <lineage>
        <taxon>Bacteria</taxon>
        <taxon>Pseudomonadati</taxon>
        <taxon>Pseudomonadota</taxon>
        <taxon>Alphaproteobacteria</taxon>
        <taxon>Hyphomicrobiales</taxon>
        <taxon>Aurantimonadaceae</taxon>
        <taxon>Aureimonas</taxon>
    </lineage>
</organism>
<dbReference type="EMBL" id="BMJJ01000014">
    <property type="protein sequence ID" value="GGD38408.1"/>
    <property type="molecule type" value="Genomic_DNA"/>
</dbReference>
<feature type="transmembrane region" description="Helical" evidence="7">
    <location>
        <begin position="240"/>
        <end position="259"/>
    </location>
</feature>
<dbReference type="PANTHER" id="PTHR30183:SF9">
    <property type="entry name" value="THIAMINE TRANSPORT SYSTEM PERMEASE PROTEIN THIP"/>
    <property type="match status" value="1"/>
</dbReference>
<feature type="transmembrane region" description="Helical" evidence="7">
    <location>
        <begin position="460"/>
        <end position="480"/>
    </location>
</feature>
<feature type="transmembrane region" description="Helical" evidence="7">
    <location>
        <begin position="89"/>
        <end position="113"/>
    </location>
</feature>
<dbReference type="GO" id="GO:0055085">
    <property type="term" value="P:transmembrane transport"/>
    <property type="evidence" value="ECO:0007669"/>
    <property type="project" value="InterPro"/>
</dbReference>
<feature type="transmembrane region" description="Helical" evidence="7">
    <location>
        <begin position="400"/>
        <end position="421"/>
    </location>
</feature>
<feature type="transmembrane region" description="Helical" evidence="7">
    <location>
        <begin position="287"/>
        <end position="309"/>
    </location>
</feature>
<dbReference type="AlphaFoldDB" id="A0A917DIF2"/>
<comment type="caution">
    <text evidence="9">The sequence shown here is derived from an EMBL/GenBank/DDBJ whole genome shotgun (WGS) entry which is preliminary data.</text>
</comment>
<feature type="transmembrane region" description="Helical" evidence="7">
    <location>
        <begin position="366"/>
        <end position="388"/>
    </location>
</feature>
<name>A0A917DIF2_9HYPH</name>
<dbReference type="PANTHER" id="PTHR30183">
    <property type="entry name" value="MOLYBDENUM TRANSPORT SYSTEM PERMEASE PROTEIN MODB"/>
    <property type="match status" value="1"/>
</dbReference>
<feature type="transmembrane region" description="Helical" evidence="7">
    <location>
        <begin position="133"/>
        <end position="156"/>
    </location>
</feature>
<keyword evidence="5 7" id="KW-1133">Transmembrane helix</keyword>
<keyword evidence="3" id="KW-1003">Cell membrane</keyword>
<evidence type="ECO:0000256" key="7">
    <source>
        <dbReference type="RuleBase" id="RU363032"/>
    </source>
</evidence>
<feature type="domain" description="ABC transmembrane type-1" evidence="8">
    <location>
        <begin position="54"/>
        <end position="260"/>
    </location>
</feature>